<dbReference type="SMART" id="SM01243">
    <property type="entry name" value="IRF-3"/>
    <property type="match status" value="1"/>
</dbReference>
<dbReference type="FunFam" id="1.10.10.10:FF:000041">
    <property type="entry name" value="Interferon regulatory factor 4"/>
    <property type="match status" value="1"/>
</dbReference>
<dbReference type="InterPro" id="IPR019817">
    <property type="entry name" value="Interferon_reg_fac_CS"/>
</dbReference>
<dbReference type="PROSITE" id="PS51507">
    <property type="entry name" value="IRF_2"/>
    <property type="match status" value="1"/>
</dbReference>
<evidence type="ECO:0000259" key="7">
    <source>
        <dbReference type="PROSITE" id="PS51507"/>
    </source>
</evidence>
<dbReference type="SUPFAM" id="SSF46785">
    <property type="entry name" value="Winged helix' DNA-binding domain"/>
    <property type="match status" value="1"/>
</dbReference>
<dbReference type="GO" id="GO:0000981">
    <property type="term" value="F:DNA-binding transcription factor activity, RNA polymerase II-specific"/>
    <property type="evidence" value="ECO:0007669"/>
    <property type="project" value="TreeGrafter"/>
</dbReference>
<keyword evidence="9" id="KW-1185">Reference proteome</keyword>
<keyword evidence="4" id="KW-0010">Activator</keyword>
<feature type="domain" description="IRF tryptophan pentad repeat" evidence="7">
    <location>
        <begin position="8"/>
        <end position="115"/>
    </location>
</feature>
<dbReference type="Pfam" id="PF00605">
    <property type="entry name" value="IRF"/>
    <property type="match status" value="1"/>
</dbReference>
<organism evidence="8 9">
    <name type="scientific">Eptatretus burgeri</name>
    <name type="common">Inshore hagfish</name>
    <dbReference type="NCBI Taxonomy" id="7764"/>
    <lineage>
        <taxon>Eukaryota</taxon>
        <taxon>Metazoa</taxon>
        <taxon>Chordata</taxon>
        <taxon>Craniata</taxon>
        <taxon>Vertebrata</taxon>
        <taxon>Cyclostomata</taxon>
        <taxon>Myxini</taxon>
        <taxon>Myxiniformes</taxon>
        <taxon>Myxinidae</taxon>
        <taxon>Eptatretinae</taxon>
        <taxon>Eptatretus</taxon>
    </lineage>
</organism>
<dbReference type="GO" id="GO:0005634">
    <property type="term" value="C:nucleus"/>
    <property type="evidence" value="ECO:0007669"/>
    <property type="project" value="UniProtKB-SubCell"/>
</dbReference>
<comment type="subcellular location">
    <subcellularLocation>
        <location evidence="1">Nucleus</location>
    </subcellularLocation>
</comment>
<dbReference type="SMART" id="SM00348">
    <property type="entry name" value="IRF"/>
    <property type="match status" value="1"/>
</dbReference>
<evidence type="ECO:0000256" key="3">
    <source>
        <dbReference type="ARBA" id="ARBA00023125"/>
    </source>
</evidence>
<keyword evidence="6" id="KW-0539">Nucleus</keyword>
<evidence type="ECO:0000256" key="6">
    <source>
        <dbReference type="ARBA" id="ARBA00023242"/>
    </source>
</evidence>
<dbReference type="SUPFAM" id="SSF49879">
    <property type="entry name" value="SMAD/FHA domain"/>
    <property type="match status" value="1"/>
</dbReference>
<evidence type="ECO:0000256" key="4">
    <source>
        <dbReference type="ARBA" id="ARBA00023159"/>
    </source>
</evidence>
<dbReference type="InterPro" id="IPR008984">
    <property type="entry name" value="SMAD_FHA_dom_sf"/>
</dbReference>
<keyword evidence="2" id="KW-0805">Transcription regulation</keyword>
<accession>A0A8C4R2A9</accession>
<dbReference type="Pfam" id="PF10401">
    <property type="entry name" value="IRF-3"/>
    <property type="match status" value="1"/>
</dbReference>
<sequence>MEGSGTSPKRLKEWLIEQINSACYPGLCWEDNSRSMFRIPWKHAGKQDYSEEDDAAIFKAWALYKGKFHEGEPADPPTWKTRLRCALNKSPEFVEVNERSQLDISEPYKVYRILNNQHTGEKRKYVIEETVQKPNKSSCLKVEKAGQNQSVLCSTNGGIPYHGPNKSIMPGNINDCFAEIDFTFIYRGIVVKKTRVPRVDCLHLTPPGPPETLGHACILFPSAEVAPGDSARLYTAAVLRHARGGLELSARCDGLHARRLCRGRVYWSGPCAAHCEQPNKLERQRDLKLFDRCEFLQELKAYNEMRGPEPRFQVVLCFGEEFPNEQPQSRKLVTVLVESVFAKTCYEKAIHKNATLMHFGHQNRPLYPPLPLNSSLLSLHRHSGTENLCAENNGSAFSLYGNC</sequence>
<reference evidence="8" key="2">
    <citation type="submission" date="2025-09" db="UniProtKB">
        <authorList>
            <consortium name="Ensembl"/>
        </authorList>
    </citation>
    <scope>IDENTIFICATION</scope>
</reference>
<dbReference type="AlphaFoldDB" id="A0A8C4R2A9"/>
<dbReference type="GeneTree" id="ENSGT00940000163813"/>
<dbReference type="Gene3D" id="2.60.200.10">
    <property type="match status" value="1"/>
</dbReference>
<dbReference type="PANTHER" id="PTHR11949:SF53">
    <property type="entry name" value="IRF TRYPTOPHAN PENTAD REPEAT DOMAIN-CONTAINING PROTEIN"/>
    <property type="match status" value="1"/>
</dbReference>
<dbReference type="PRINTS" id="PR00267">
    <property type="entry name" value="INTFRNREGFCT"/>
</dbReference>
<dbReference type="CDD" id="cd00103">
    <property type="entry name" value="IRF"/>
    <property type="match status" value="1"/>
</dbReference>
<dbReference type="InterPro" id="IPR017855">
    <property type="entry name" value="SMAD-like_dom_sf"/>
</dbReference>
<evidence type="ECO:0000313" key="9">
    <source>
        <dbReference type="Proteomes" id="UP000694388"/>
    </source>
</evidence>
<dbReference type="Proteomes" id="UP000694388">
    <property type="component" value="Unplaced"/>
</dbReference>
<dbReference type="Ensembl" id="ENSEBUT00000024687.1">
    <property type="protein sequence ID" value="ENSEBUP00000024111.1"/>
    <property type="gene ID" value="ENSEBUG00000014851.1"/>
</dbReference>
<keyword evidence="3" id="KW-0238">DNA-binding</keyword>
<dbReference type="InterPro" id="IPR036390">
    <property type="entry name" value="WH_DNA-bd_sf"/>
</dbReference>
<dbReference type="Gene3D" id="1.10.10.10">
    <property type="entry name" value="Winged helix-like DNA-binding domain superfamily/Winged helix DNA-binding domain"/>
    <property type="match status" value="1"/>
</dbReference>
<protein>
    <submittedName>
        <fullName evidence="8">Interferon regulatory factor 10</fullName>
    </submittedName>
</protein>
<dbReference type="GO" id="GO:0000978">
    <property type="term" value="F:RNA polymerase II cis-regulatory region sequence-specific DNA binding"/>
    <property type="evidence" value="ECO:0007669"/>
    <property type="project" value="TreeGrafter"/>
</dbReference>
<reference evidence="8" key="1">
    <citation type="submission" date="2025-08" db="UniProtKB">
        <authorList>
            <consortium name="Ensembl"/>
        </authorList>
    </citation>
    <scope>IDENTIFICATION</scope>
</reference>
<dbReference type="InterPro" id="IPR019471">
    <property type="entry name" value="Interferon_reg_factor-3"/>
</dbReference>
<dbReference type="PANTHER" id="PTHR11949">
    <property type="entry name" value="INTERFERON REGULATORY FACTOR"/>
    <property type="match status" value="1"/>
</dbReference>
<evidence type="ECO:0000256" key="5">
    <source>
        <dbReference type="ARBA" id="ARBA00023163"/>
    </source>
</evidence>
<evidence type="ECO:0000256" key="2">
    <source>
        <dbReference type="ARBA" id="ARBA00023015"/>
    </source>
</evidence>
<evidence type="ECO:0000313" key="8">
    <source>
        <dbReference type="Ensembl" id="ENSEBUP00000024111.1"/>
    </source>
</evidence>
<dbReference type="InterPro" id="IPR036388">
    <property type="entry name" value="WH-like_DNA-bd_sf"/>
</dbReference>
<name>A0A8C4R2A9_EPTBU</name>
<keyword evidence="5" id="KW-0804">Transcription</keyword>
<dbReference type="GO" id="GO:0002376">
    <property type="term" value="P:immune system process"/>
    <property type="evidence" value="ECO:0007669"/>
    <property type="project" value="TreeGrafter"/>
</dbReference>
<dbReference type="GO" id="GO:0045944">
    <property type="term" value="P:positive regulation of transcription by RNA polymerase II"/>
    <property type="evidence" value="ECO:0007669"/>
    <property type="project" value="UniProtKB-ARBA"/>
</dbReference>
<evidence type="ECO:0000256" key="1">
    <source>
        <dbReference type="ARBA" id="ARBA00004123"/>
    </source>
</evidence>
<proteinExistence type="predicted"/>
<dbReference type="PROSITE" id="PS00601">
    <property type="entry name" value="IRF_1"/>
    <property type="match status" value="1"/>
</dbReference>
<dbReference type="InterPro" id="IPR001346">
    <property type="entry name" value="Interferon_reg_fact_DNA-bd_dom"/>
</dbReference>